<dbReference type="STRING" id="1821621.A8C75_02745"/>
<dbReference type="KEGG" id="mars:A8C75_02745"/>
<name>A0A1A9EVD6_9GAMM</name>
<accession>A0A1A9EVD6</accession>
<dbReference type="InterPro" id="IPR014949">
    <property type="entry name" value="DUF1820"/>
</dbReference>
<evidence type="ECO:0000313" key="1">
    <source>
        <dbReference type="EMBL" id="ANG61493.1"/>
    </source>
</evidence>
<keyword evidence="2" id="KW-1185">Reference proteome</keyword>
<dbReference type="Pfam" id="PF08850">
    <property type="entry name" value="DUF1820"/>
    <property type="match status" value="1"/>
</dbReference>
<reference evidence="2" key="1">
    <citation type="submission" date="2016-05" db="EMBL/GenBank/DDBJ databases">
        <authorList>
            <person name="Baek K."/>
            <person name="Yang S.-J."/>
        </authorList>
    </citation>
    <scope>NUCLEOTIDE SEQUENCE [LARGE SCALE GENOMIC DNA]</scope>
    <source>
        <strain evidence="2">ST58-10</strain>
    </source>
</reference>
<gene>
    <name evidence="1" type="ORF">A8C75_02745</name>
</gene>
<dbReference type="AlphaFoldDB" id="A0A1A9EVD6"/>
<evidence type="ECO:0000313" key="2">
    <source>
        <dbReference type="Proteomes" id="UP000078070"/>
    </source>
</evidence>
<dbReference type="Proteomes" id="UP000078070">
    <property type="component" value="Chromosome"/>
</dbReference>
<evidence type="ECO:0008006" key="3">
    <source>
        <dbReference type="Google" id="ProtNLM"/>
    </source>
</evidence>
<dbReference type="RefSeq" id="WP_067377773.1">
    <property type="nucleotide sequence ID" value="NZ_CP015839.1"/>
</dbReference>
<proteinExistence type="predicted"/>
<dbReference type="OrthoDB" id="5641137at2"/>
<dbReference type="EMBL" id="CP015839">
    <property type="protein sequence ID" value="ANG61493.1"/>
    <property type="molecule type" value="Genomic_DNA"/>
</dbReference>
<protein>
    <recommendedName>
        <fullName evidence="3">DUF1820 domain-containing protein</fullName>
    </recommendedName>
</protein>
<reference evidence="1 2" key="2">
    <citation type="journal article" date="2018" name="Int. J. Syst. Evol. Microbiol.">
        <title>Marinobacterium aestuarii sp. nov., a benzene-degrading marine bacterium isolated from estuary sediment.</title>
        <authorList>
            <person name="Bae S.S."/>
            <person name="Jung J."/>
            <person name="Chung D."/>
            <person name="Baek K."/>
        </authorList>
    </citation>
    <scope>NUCLEOTIDE SEQUENCE [LARGE SCALE GENOMIC DNA]</scope>
    <source>
        <strain evidence="1 2">ST58-10</strain>
    </source>
</reference>
<dbReference type="PIRSF" id="PIRSF028538">
    <property type="entry name" value="DUF1820"/>
    <property type="match status" value="1"/>
</dbReference>
<sequence length="108" mass="12668">MTSDERMYRVQFINQDQVYELYARHVSQSEMWGFIEIEDFVFGSRSELLVDPGEEKLKKQFGDVKRSYIPMQAIIRIDEVRQQGVPKISEARGSVTAFPLSIPPRRDR</sequence>
<organism evidence="1 2">
    <name type="scientific">Marinobacterium aestuarii</name>
    <dbReference type="NCBI Taxonomy" id="1821621"/>
    <lineage>
        <taxon>Bacteria</taxon>
        <taxon>Pseudomonadati</taxon>
        <taxon>Pseudomonadota</taxon>
        <taxon>Gammaproteobacteria</taxon>
        <taxon>Oceanospirillales</taxon>
        <taxon>Oceanospirillaceae</taxon>
        <taxon>Marinobacterium</taxon>
    </lineage>
</organism>